<dbReference type="SMART" id="SM00701">
    <property type="entry name" value="PGRP"/>
    <property type="match status" value="1"/>
</dbReference>
<feature type="chain" id="PRO_5042054498" description="Peptidoglycan recognition protein family domain-containing protein" evidence="2">
    <location>
        <begin position="23"/>
        <end position="225"/>
    </location>
</feature>
<organism evidence="4 5">
    <name type="scientific">Paralvinella palmiformis</name>
    <dbReference type="NCBI Taxonomy" id="53620"/>
    <lineage>
        <taxon>Eukaryota</taxon>
        <taxon>Metazoa</taxon>
        <taxon>Spiralia</taxon>
        <taxon>Lophotrochozoa</taxon>
        <taxon>Annelida</taxon>
        <taxon>Polychaeta</taxon>
        <taxon>Sedentaria</taxon>
        <taxon>Canalipalpata</taxon>
        <taxon>Terebellida</taxon>
        <taxon>Terebelliformia</taxon>
        <taxon>Alvinellidae</taxon>
        <taxon>Paralvinella</taxon>
    </lineage>
</organism>
<dbReference type="GO" id="GO:0008745">
    <property type="term" value="F:N-acetylmuramoyl-L-alanine amidase activity"/>
    <property type="evidence" value="ECO:0007669"/>
    <property type="project" value="InterPro"/>
</dbReference>
<evidence type="ECO:0000313" key="4">
    <source>
        <dbReference type="EMBL" id="KAK2162958.1"/>
    </source>
</evidence>
<dbReference type="EMBL" id="JAODUP010000089">
    <property type="protein sequence ID" value="KAK2162958.1"/>
    <property type="molecule type" value="Genomic_DNA"/>
</dbReference>
<dbReference type="Gene3D" id="3.40.80.10">
    <property type="entry name" value="Peptidoglycan recognition protein-like"/>
    <property type="match status" value="1"/>
</dbReference>
<dbReference type="InterPro" id="IPR036505">
    <property type="entry name" value="Amidase/PGRP_sf"/>
</dbReference>
<name>A0AAD9K2N2_9ANNE</name>
<dbReference type="PANTHER" id="PTHR11022">
    <property type="entry name" value="PEPTIDOGLYCAN RECOGNITION PROTEIN"/>
    <property type="match status" value="1"/>
</dbReference>
<gene>
    <name evidence="4" type="ORF">LSH36_89g08019</name>
</gene>
<reference evidence="4" key="1">
    <citation type="journal article" date="2023" name="Mol. Biol. Evol.">
        <title>Third-Generation Sequencing Reveals the Adaptive Role of the Epigenome in Three Deep-Sea Polychaetes.</title>
        <authorList>
            <person name="Perez M."/>
            <person name="Aroh O."/>
            <person name="Sun Y."/>
            <person name="Lan Y."/>
            <person name="Juniper S.K."/>
            <person name="Young C.R."/>
            <person name="Angers B."/>
            <person name="Qian P.Y."/>
        </authorList>
    </citation>
    <scope>NUCLEOTIDE SEQUENCE</scope>
    <source>
        <strain evidence="4">P08H-3</strain>
    </source>
</reference>
<feature type="signal peptide" evidence="2">
    <location>
        <begin position="1"/>
        <end position="22"/>
    </location>
</feature>
<dbReference type="InterPro" id="IPR002502">
    <property type="entry name" value="Amidase_domain"/>
</dbReference>
<dbReference type="InterPro" id="IPR006619">
    <property type="entry name" value="PGRP_domain_met/bac"/>
</dbReference>
<dbReference type="Pfam" id="PF01510">
    <property type="entry name" value="Amidase_2"/>
    <property type="match status" value="1"/>
</dbReference>
<sequence>MLNINVLLCGILAFYCIHNAYGFLDVHIHFSKGGLKGKMNQEQCSHLDKSMVKREEWDAMSPRQTFETQGIGKDVIIWQTGSETCNLIGLGQSTCERCLHDAGCIKRVILALQKDDLDYGLDDIKYHFLIDEEGVIYEGRGWDVAGQHAVGVNARSIDVAVVGDFTHTGPSEAAQDSLNRLILCGMRSSKLLYSSQLIVTPSRAGRAFYDVTAKCHGLCVAEPQK</sequence>
<protein>
    <recommendedName>
        <fullName evidence="3">Peptidoglycan recognition protein family domain-containing protein</fullName>
    </recommendedName>
</protein>
<dbReference type="Proteomes" id="UP001208570">
    <property type="component" value="Unassembled WGS sequence"/>
</dbReference>
<accession>A0AAD9K2N2</accession>
<evidence type="ECO:0000313" key="5">
    <source>
        <dbReference type="Proteomes" id="UP001208570"/>
    </source>
</evidence>
<evidence type="ECO:0000259" key="3">
    <source>
        <dbReference type="SMART" id="SM00701"/>
    </source>
</evidence>
<comment type="caution">
    <text evidence="4">The sequence shown here is derived from an EMBL/GenBank/DDBJ whole genome shotgun (WGS) entry which is preliminary data.</text>
</comment>
<evidence type="ECO:0000256" key="1">
    <source>
        <dbReference type="ARBA" id="ARBA00007553"/>
    </source>
</evidence>
<proteinExistence type="inferred from homology"/>
<dbReference type="InterPro" id="IPR015510">
    <property type="entry name" value="PGRP"/>
</dbReference>
<dbReference type="GO" id="GO:0009253">
    <property type="term" value="P:peptidoglycan catabolic process"/>
    <property type="evidence" value="ECO:0007669"/>
    <property type="project" value="InterPro"/>
</dbReference>
<dbReference type="PANTHER" id="PTHR11022:SF41">
    <property type="entry name" value="PEPTIDOGLYCAN-RECOGNITION PROTEIN LC-RELATED"/>
    <property type="match status" value="1"/>
</dbReference>
<evidence type="ECO:0000256" key="2">
    <source>
        <dbReference type="SAM" id="SignalP"/>
    </source>
</evidence>
<dbReference type="CDD" id="cd06583">
    <property type="entry name" value="PGRP"/>
    <property type="match status" value="1"/>
</dbReference>
<dbReference type="AlphaFoldDB" id="A0AAD9K2N2"/>
<comment type="similarity">
    <text evidence="1">Belongs to the N-acetylmuramoyl-L-alanine amidase 2 family.</text>
</comment>
<keyword evidence="5" id="KW-1185">Reference proteome</keyword>
<dbReference type="GO" id="GO:0008270">
    <property type="term" value="F:zinc ion binding"/>
    <property type="evidence" value="ECO:0007669"/>
    <property type="project" value="InterPro"/>
</dbReference>
<dbReference type="SUPFAM" id="SSF55846">
    <property type="entry name" value="N-acetylmuramoyl-L-alanine amidase-like"/>
    <property type="match status" value="1"/>
</dbReference>
<keyword evidence="2" id="KW-0732">Signal</keyword>
<feature type="domain" description="Peptidoglycan recognition protein family" evidence="3">
    <location>
        <begin position="49"/>
        <end position="204"/>
    </location>
</feature>